<reference evidence="2" key="2">
    <citation type="submission" date="2015-01" db="EMBL/GenBank/DDBJ databases">
        <title>Evolutionary Origins and Diversification of the Mycorrhizal Mutualists.</title>
        <authorList>
            <consortium name="DOE Joint Genome Institute"/>
            <consortium name="Mycorrhizal Genomics Consortium"/>
            <person name="Kohler A."/>
            <person name="Kuo A."/>
            <person name="Nagy L.G."/>
            <person name="Floudas D."/>
            <person name="Copeland A."/>
            <person name="Barry K.W."/>
            <person name="Cichocki N."/>
            <person name="Veneault-Fourrey C."/>
            <person name="LaButti K."/>
            <person name="Lindquist E.A."/>
            <person name="Lipzen A."/>
            <person name="Lundell T."/>
            <person name="Morin E."/>
            <person name="Murat C."/>
            <person name="Riley R."/>
            <person name="Ohm R."/>
            <person name="Sun H."/>
            <person name="Tunlid A."/>
            <person name="Henrissat B."/>
            <person name="Grigoriev I.V."/>
            <person name="Hibbett D.S."/>
            <person name="Martin F."/>
        </authorList>
    </citation>
    <scope>NUCLEOTIDE SEQUENCE [LARGE SCALE GENOMIC DNA]</scope>
    <source>
        <strain evidence="2">MAFF 305830</strain>
    </source>
</reference>
<protein>
    <submittedName>
        <fullName evidence="1">Uncharacterized protein</fullName>
    </submittedName>
</protein>
<organism evidence="1 2">
    <name type="scientific">Serendipita vermifera MAFF 305830</name>
    <dbReference type="NCBI Taxonomy" id="933852"/>
    <lineage>
        <taxon>Eukaryota</taxon>
        <taxon>Fungi</taxon>
        <taxon>Dikarya</taxon>
        <taxon>Basidiomycota</taxon>
        <taxon>Agaricomycotina</taxon>
        <taxon>Agaricomycetes</taxon>
        <taxon>Sebacinales</taxon>
        <taxon>Serendipitaceae</taxon>
        <taxon>Serendipita</taxon>
    </lineage>
</organism>
<accession>A0A0C3B098</accession>
<reference evidence="1 2" key="1">
    <citation type="submission" date="2014-04" db="EMBL/GenBank/DDBJ databases">
        <authorList>
            <consortium name="DOE Joint Genome Institute"/>
            <person name="Kuo A."/>
            <person name="Zuccaro A."/>
            <person name="Kohler A."/>
            <person name="Nagy L.G."/>
            <person name="Floudas D."/>
            <person name="Copeland A."/>
            <person name="Barry K.W."/>
            <person name="Cichocki N."/>
            <person name="Veneault-Fourrey C."/>
            <person name="LaButti K."/>
            <person name="Lindquist E.A."/>
            <person name="Lipzen A."/>
            <person name="Lundell T."/>
            <person name="Morin E."/>
            <person name="Murat C."/>
            <person name="Sun H."/>
            <person name="Tunlid A."/>
            <person name="Henrissat B."/>
            <person name="Grigoriev I.V."/>
            <person name="Hibbett D.S."/>
            <person name="Martin F."/>
            <person name="Nordberg H.P."/>
            <person name="Cantor M.N."/>
            <person name="Hua S.X."/>
        </authorList>
    </citation>
    <scope>NUCLEOTIDE SEQUENCE [LARGE SCALE GENOMIC DNA]</scope>
    <source>
        <strain evidence="1 2">MAFF 305830</strain>
    </source>
</reference>
<dbReference type="EMBL" id="KN824285">
    <property type="protein sequence ID" value="KIM30190.1"/>
    <property type="molecule type" value="Genomic_DNA"/>
</dbReference>
<proteinExistence type="predicted"/>
<keyword evidence="2" id="KW-1185">Reference proteome</keyword>
<name>A0A0C3B098_SERVB</name>
<gene>
    <name evidence="1" type="ORF">M408DRAFT_7739</name>
</gene>
<dbReference type="HOGENOM" id="CLU_086435_0_0_1"/>
<dbReference type="Proteomes" id="UP000054097">
    <property type="component" value="Unassembled WGS sequence"/>
</dbReference>
<evidence type="ECO:0000313" key="1">
    <source>
        <dbReference type="EMBL" id="KIM30190.1"/>
    </source>
</evidence>
<sequence length="268" mass="30210">MFTKLWGSKHGHDEERQKNAQSIIAKIHSMAPMNPEPRIFNWECGLTDEHMAEGYVAECNKWSEAASQGDWCKVLEIAAEEPDCMERYANITRYHRSPIDPSHPPSGRLSPYFHQAASHNAPVEVVKALIELGSFRQLHSTDGKFQRPVDIAQEKGFTELVPVLQPPPDLIPYISSQALSRIQTHFEDVVRKEAKSAFKPESMRVADLCLLREVETIFMTVPGIYGSFEMRFEGDHLVTRSSCRVVGTGDATYHITAEKATLVQEGWG</sequence>
<evidence type="ECO:0000313" key="2">
    <source>
        <dbReference type="Proteomes" id="UP000054097"/>
    </source>
</evidence>
<dbReference type="AlphaFoldDB" id="A0A0C3B098"/>
<dbReference type="OrthoDB" id="524187at2759"/>